<reference evidence="1 2" key="1">
    <citation type="submission" date="2020-02" db="EMBL/GenBank/DDBJ databases">
        <title>Flavobacteriaceae Psychroflexus bacterium YR1-1, complete genome.</title>
        <authorList>
            <person name="Li Y."/>
            <person name="Wu S."/>
        </authorList>
    </citation>
    <scope>NUCLEOTIDE SEQUENCE [LARGE SCALE GENOMIC DNA]</scope>
    <source>
        <strain evidence="1 2">YR1-1</strain>
    </source>
</reference>
<protein>
    <submittedName>
        <fullName evidence="1">Phosphoribosylpyrophosphate synthetase</fullName>
    </submittedName>
</protein>
<keyword evidence="2" id="KW-1185">Reference proteome</keyword>
<name>A0A6B3R275_9FLAO</name>
<proteinExistence type="predicted"/>
<evidence type="ECO:0000313" key="2">
    <source>
        <dbReference type="Proteomes" id="UP000478505"/>
    </source>
</evidence>
<organism evidence="1 2">
    <name type="scientific">Psychroflexus aurantiacus</name>
    <dbReference type="NCBI Taxonomy" id="2709310"/>
    <lineage>
        <taxon>Bacteria</taxon>
        <taxon>Pseudomonadati</taxon>
        <taxon>Bacteroidota</taxon>
        <taxon>Flavobacteriia</taxon>
        <taxon>Flavobacteriales</taxon>
        <taxon>Flavobacteriaceae</taxon>
        <taxon>Psychroflexus</taxon>
    </lineage>
</organism>
<dbReference type="EMBL" id="JAAIKD010000004">
    <property type="protein sequence ID" value="NEV94362.1"/>
    <property type="molecule type" value="Genomic_DNA"/>
</dbReference>
<accession>A0A6B3R275</accession>
<dbReference type="Proteomes" id="UP000478505">
    <property type="component" value="Unassembled WGS sequence"/>
</dbReference>
<comment type="caution">
    <text evidence="1">The sequence shown here is derived from an EMBL/GenBank/DDBJ whole genome shotgun (WGS) entry which is preliminary data.</text>
</comment>
<gene>
    <name evidence="1" type="ORF">G3567_09430</name>
</gene>
<dbReference type="AlphaFoldDB" id="A0A6B3R275"/>
<sequence>MKKKDTLSETMNALRNEGYVDDLNVLDDQLENKTKKKKYPINEFEVDHYFRFEGVSNPADNSILYAITTSDGHKGMLVDGYGKSGGQISNKMLNKLQIK</sequence>
<dbReference type="RefSeq" id="WP_164005072.1">
    <property type="nucleotide sequence ID" value="NZ_JAAIKD010000004.1"/>
</dbReference>
<evidence type="ECO:0000313" key="1">
    <source>
        <dbReference type="EMBL" id="NEV94362.1"/>
    </source>
</evidence>